<comment type="caution">
    <text evidence="1">The sequence shown here is derived from an EMBL/GenBank/DDBJ whole genome shotgun (WGS) entry which is preliminary data.</text>
</comment>
<gene>
    <name evidence="1" type="ORF">Acr_07g0012820</name>
</gene>
<dbReference type="Gene3D" id="3.30.420.10">
    <property type="entry name" value="Ribonuclease H-like superfamily/Ribonuclease H"/>
    <property type="match status" value="1"/>
</dbReference>
<dbReference type="AlphaFoldDB" id="A0A7J0EY28"/>
<organism evidence="1 2">
    <name type="scientific">Actinidia rufa</name>
    <dbReference type="NCBI Taxonomy" id="165716"/>
    <lineage>
        <taxon>Eukaryota</taxon>
        <taxon>Viridiplantae</taxon>
        <taxon>Streptophyta</taxon>
        <taxon>Embryophyta</taxon>
        <taxon>Tracheophyta</taxon>
        <taxon>Spermatophyta</taxon>
        <taxon>Magnoliopsida</taxon>
        <taxon>eudicotyledons</taxon>
        <taxon>Gunneridae</taxon>
        <taxon>Pentapetalae</taxon>
        <taxon>asterids</taxon>
        <taxon>Ericales</taxon>
        <taxon>Actinidiaceae</taxon>
        <taxon>Actinidia</taxon>
    </lineage>
</organism>
<protein>
    <submittedName>
        <fullName evidence="1">Uncharacterized protein</fullName>
    </submittedName>
</protein>
<evidence type="ECO:0000313" key="2">
    <source>
        <dbReference type="Proteomes" id="UP000585474"/>
    </source>
</evidence>
<evidence type="ECO:0000313" key="1">
    <source>
        <dbReference type="EMBL" id="GFY91086.1"/>
    </source>
</evidence>
<dbReference type="GO" id="GO:0003676">
    <property type="term" value="F:nucleic acid binding"/>
    <property type="evidence" value="ECO:0007669"/>
    <property type="project" value="InterPro"/>
</dbReference>
<reference evidence="1 2" key="1">
    <citation type="submission" date="2019-07" db="EMBL/GenBank/DDBJ databases">
        <title>De Novo Assembly of kiwifruit Actinidia rufa.</title>
        <authorList>
            <person name="Sugita-Konishi S."/>
            <person name="Sato K."/>
            <person name="Mori E."/>
            <person name="Abe Y."/>
            <person name="Kisaki G."/>
            <person name="Hamano K."/>
            <person name="Suezawa K."/>
            <person name="Otani M."/>
            <person name="Fukuda T."/>
            <person name="Manabe T."/>
            <person name="Gomi K."/>
            <person name="Tabuchi M."/>
            <person name="Akimitsu K."/>
            <person name="Kataoka I."/>
        </authorList>
    </citation>
    <scope>NUCLEOTIDE SEQUENCE [LARGE SCALE GENOMIC DNA]</scope>
    <source>
        <strain evidence="2">cv. Fuchu</strain>
    </source>
</reference>
<dbReference type="EMBL" id="BJWL01000007">
    <property type="protein sequence ID" value="GFY91086.1"/>
    <property type="molecule type" value="Genomic_DNA"/>
</dbReference>
<proteinExistence type="predicted"/>
<accession>A0A7J0EY28</accession>
<dbReference type="Proteomes" id="UP000585474">
    <property type="component" value="Unassembled WGS sequence"/>
</dbReference>
<name>A0A7J0EY28_9ERIC</name>
<dbReference type="OrthoDB" id="1694644at2759"/>
<dbReference type="InterPro" id="IPR036397">
    <property type="entry name" value="RNaseH_sf"/>
</dbReference>
<keyword evidence="2" id="KW-1185">Reference proteome</keyword>
<sequence>MHTKVLGFDSFCDMLSADPFFSGVLDDISSSLVGDHVKGWDQQLGQAEFTFNHSVNRSTGFFPFQIVYGFVPRSPLDLVPVLDLKRVHGKAEDFIKQLSTDEDSNSRTNSFPSGEDDADIMALAYMEHRDSDVIQTGPKDPSLMGNDLTSKTHRFAVTKAGSVLLEARASLRLAPQIAEARAQRLDVGEAQPLR</sequence>